<dbReference type="EMBL" id="JBJUIK010000003">
    <property type="protein sequence ID" value="KAL3533261.1"/>
    <property type="molecule type" value="Genomic_DNA"/>
</dbReference>
<keyword evidence="3" id="KW-1185">Reference proteome</keyword>
<dbReference type="AlphaFoldDB" id="A0ABD3AQ18"/>
<evidence type="ECO:0000256" key="1">
    <source>
        <dbReference type="SAM" id="MobiDB-lite"/>
    </source>
</evidence>
<evidence type="ECO:0000313" key="3">
    <source>
        <dbReference type="Proteomes" id="UP001630127"/>
    </source>
</evidence>
<reference evidence="2 3" key="1">
    <citation type="submission" date="2024-11" db="EMBL/GenBank/DDBJ databases">
        <title>A near-complete genome assembly of Cinchona calisaya.</title>
        <authorList>
            <person name="Lian D.C."/>
            <person name="Zhao X.W."/>
            <person name="Wei L."/>
        </authorList>
    </citation>
    <scope>NUCLEOTIDE SEQUENCE [LARGE SCALE GENOMIC DNA]</scope>
    <source>
        <tissue evidence="2">Nenye</tissue>
    </source>
</reference>
<accession>A0ABD3AQ18</accession>
<feature type="compositionally biased region" description="Low complexity" evidence="1">
    <location>
        <begin position="55"/>
        <end position="83"/>
    </location>
</feature>
<gene>
    <name evidence="2" type="ORF">ACH5RR_006782</name>
</gene>
<protein>
    <submittedName>
        <fullName evidence="2">Uncharacterized protein</fullName>
    </submittedName>
</protein>
<comment type="caution">
    <text evidence="2">The sequence shown here is derived from an EMBL/GenBank/DDBJ whole genome shotgun (WGS) entry which is preliminary data.</text>
</comment>
<organism evidence="2 3">
    <name type="scientific">Cinchona calisaya</name>
    <dbReference type="NCBI Taxonomy" id="153742"/>
    <lineage>
        <taxon>Eukaryota</taxon>
        <taxon>Viridiplantae</taxon>
        <taxon>Streptophyta</taxon>
        <taxon>Embryophyta</taxon>
        <taxon>Tracheophyta</taxon>
        <taxon>Spermatophyta</taxon>
        <taxon>Magnoliopsida</taxon>
        <taxon>eudicotyledons</taxon>
        <taxon>Gunneridae</taxon>
        <taxon>Pentapetalae</taxon>
        <taxon>asterids</taxon>
        <taxon>lamiids</taxon>
        <taxon>Gentianales</taxon>
        <taxon>Rubiaceae</taxon>
        <taxon>Cinchonoideae</taxon>
        <taxon>Cinchoneae</taxon>
        <taxon>Cinchona</taxon>
    </lineage>
</organism>
<feature type="region of interest" description="Disordered" evidence="1">
    <location>
        <begin position="55"/>
        <end position="100"/>
    </location>
</feature>
<evidence type="ECO:0000313" key="2">
    <source>
        <dbReference type="EMBL" id="KAL3533261.1"/>
    </source>
</evidence>
<name>A0ABD3AQ18_9GENT</name>
<dbReference type="Proteomes" id="UP001630127">
    <property type="component" value="Unassembled WGS sequence"/>
</dbReference>
<sequence length="100" mass="10898">MCFLHHHQVAFSFLPLSPPPTPCLSPRNLFHPPLSSSLFLSSLPPHILFLPPPSTSLASSSPHQHSLASCPPPFFSTSASELSSPPPLSTGLDFQHWHQK</sequence>
<proteinExistence type="predicted"/>